<dbReference type="Pfam" id="PF02330">
    <property type="entry name" value="MAM33"/>
    <property type="match status" value="1"/>
</dbReference>
<evidence type="ECO:0000313" key="2">
    <source>
        <dbReference type="EMBL" id="TGZ81206.1"/>
    </source>
</evidence>
<dbReference type="GO" id="GO:0042256">
    <property type="term" value="P:cytosolic ribosome assembly"/>
    <property type="evidence" value="ECO:0007669"/>
    <property type="project" value="TreeGrafter"/>
</dbReference>
<dbReference type="EMBL" id="ML220120">
    <property type="protein sequence ID" value="TGZ81206.1"/>
    <property type="molecule type" value="Genomic_DNA"/>
</dbReference>
<dbReference type="Gene3D" id="3.10.280.10">
    <property type="entry name" value="Mitochondrial glycoprotein"/>
    <property type="match status" value="1"/>
</dbReference>
<dbReference type="InterPro" id="IPR003428">
    <property type="entry name" value="MAM33"/>
</dbReference>
<evidence type="ECO:0000313" key="3">
    <source>
        <dbReference type="Proteomes" id="UP000298138"/>
    </source>
</evidence>
<dbReference type="InterPro" id="IPR036561">
    <property type="entry name" value="MAM33_sf"/>
</dbReference>
<dbReference type="Proteomes" id="UP000298138">
    <property type="component" value="Unassembled WGS sequence"/>
</dbReference>
<organism evidence="2 3">
    <name type="scientific">Ascodesmis nigricans</name>
    <dbReference type="NCBI Taxonomy" id="341454"/>
    <lineage>
        <taxon>Eukaryota</taxon>
        <taxon>Fungi</taxon>
        <taxon>Dikarya</taxon>
        <taxon>Ascomycota</taxon>
        <taxon>Pezizomycotina</taxon>
        <taxon>Pezizomycetes</taxon>
        <taxon>Pezizales</taxon>
        <taxon>Ascodesmidaceae</taxon>
        <taxon>Ascodesmis</taxon>
    </lineage>
</organism>
<accession>A0A4S2MXA8</accession>
<dbReference type="STRING" id="341454.A0A4S2MXA8"/>
<dbReference type="SUPFAM" id="SSF54529">
    <property type="entry name" value="Mitochondrial glycoprotein MAM33-like"/>
    <property type="match status" value="1"/>
</dbReference>
<proteinExistence type="predicted"/>
<sequence length="316" mass="35258">MFSARALGRVVARSARITPTLSRPALAVPRRAILQSTPAWKPTSLRAFSTSIGRFEKQGTVDEELSIKLESELQLELEMAENEEDPVPLSIKEFMDSSPFKINDQPGQEQVELVRKFGDETIRVSFSIADINNIDNENLNDHSLFDDQHSEDGQVPASSDQSGGAQSVQAKREGRVASAEDPAAEEEFGEEEEEEDISEESFPARVQVTIEKPNQGALQIDAVAQDGMIVVDNVFFLKNANLASARTAEADWERRGVYAGPPFSNLDEDLQVLLERYLDERGINTSLALFVPDYIDYKEQKEYLSWLENLKGFVDA</sequence>
<dbReference type="FunCoup" id="A0A4S2MXA8">
    <property type="interactions" value="456"/>
</dbReference>
<dbReference type="OrthoDB" id="278212at2759"/>
<feature type="compositionally biased region" description="Basic and acidic residues" evidence="1">
    <location>
        <begin position="140"/>
        <end position="152"/>
    </location>
</feature>
<gene>
    <name evidence="2" type="ORF">EX30DRAFT_371568</name>
</gene>
<dbReference type="PANTHER" id="PTHR10826">
    <property type="entry name" value="COMPLEMENT COMPONENT 1"/>
    <property type="match status" value="1"/>
</dbReference>
<dbReference type="InParanoid" id="A0A4S2MXA8"/>
<dbReference type="PANTHER" id="PTHR10826:SF1">
    <property type="entry name" value="COMPLEMENT COMPONENT 1 Q SUBCOMPONENT-BINDING PROTEIN, MITOCHONDRIAL"/>
    <property type="match status" value="1"/>
</dbReference>
<evidence type="ECO:0000256" key="1">
    <source>
        <dbReference type="SAM" id="MobiDB-lite"/>
    </source>
</evidence>
<dbReference type="GO" id="GO:0005759">
    <property type="term" value="C:mitochondrial matrix"/>
    <property type="evidence" value="ECO:0007669"/>
    <property type="project" value="InterPro"/>
</dbReference>
<feature type="compositionally biased region" description="Acidic residues" evidence="1">
    <location>
        <begin position="182"/>
        <end position="199"/>
    </location>
</feature>
<dbReference type="AlphaFoldDB" id="A0A4S2MXA8"/>
<feature type="compositionally biased region" description="Polar residues" evidence="1">
    <location>
        <begin position="156"/>
        <end position="169"/>
    </location>
</feature>
<feature type="region of interest" description="Disordered" evidence="1">
    <location>
        <begin position="140"/>
        <end position="201"/>
    </location>
</feature>
<keyword evidence="3" id="KW-1185">Reference proteome</keyword>
<name>A0A4S2MXA8_9PEZI</name>
<reference evidence="2 3" key="1">
    <citation type="submission" date="2019-04" db="EMBL/GenBank/DDBJ databases">
        <title>Comparative genomics and transcriptomics to analyze fruiting body development in filamentous ascomycetes.</title>
        <authorList>
            <consortium name="DOE Joint Genome Institute"/>
            <person name="Lutkenhaus R."/>
            <person name="Traeger S."/>
            <person name="Breuer J."/>
            <person name="Kuo A."/>
            <person name="Lipzen A."/>
            <person name="Pangilinan J."/>
            <person name="Dilworth D."/>
            <person name="Sandor L."/>
            <person name="Poggeler S."/>
            <person name="Barry K."/>
            <person name="Grigoriev I.V."/>
            <person name="Nowrousian M."/>
        </authorList>
    </citation>
    <scope>NUCLEOTIDE SEQUENCE [LARGE SCALE GENOMIC DNA]</scope>
    <source>
        <strain evidence="2 3">CBS 389.68</strain>
    </source>
</reference>
<protein>
    <submittedName>
        <fullName evidence="2">Mitochondrial glyco protein</fullName>
    </submittedName>
</protein>